<protein>
    <submittedName>
        <fullName evidence="2">Uncharacterized protein</fullName>
    </submittedName>
</protein>
<sequence length="62" mass="6563">MFLYLSPMMPTGLPPRVRRPACVALAKPLRPLGGQPCLSGPSHSLARSSAGPSRPPVSLLDR</sequence>
<dbReference type="Proteomes" id="UP000479710">
    <property type="component" value="Unassembled WGS sequence"/>
</dbReference>
<organism evidence="2 3">
    <name type="scientific">Oryza meyeriana var. granulata</name>
    <dbReference type="NCBI Taxonomy" id="110450"/>
    <lineage>
        <taxon>Eukaryota</taxon>
        <taxon>Viridiplantae</taxon>
        <taxon>Streptophyta</taxon>
        <taxon>Embryophyta</taxon>
        <taxon>Tracheophyta</taxon>
        <taxon>Spermatophyta</taxon>
        <taxon>Magnoliopsida</taxon>
        <taxon>Liliopsida</taxon>
        <taxon>Poales</taxon>
        <taxon>Poaceae</taxon>
        <taxon>BOP clade</taxon>
        <taxon>Oryzoideae</taxon>
        <taxon>Oryzeae</taxon>
        <taxon>Oryzinae</taxon>
        <taxon>Oryza</taxon>
        <taxon>Oryza meyeriana</taxon>
    </lineage>
</organism>
<dbReference type="AlphaFoldDB" id="A0A6G1BS42"/>
<reference evidence="2 3" key="1">
    <citation type="submission" date="2019-11" db="EMBL/GenBank/DDBJ databases">
        <title>Whole genome sequence of Oryza granulata.</title>
        <authorList>
            <person name="Li W."/>
        </authorList>
    </citation>
    <scope>NUCLEOTIDE SEQUENCE [LARGE SCALE GENOMIC DNA]</scope>
    <source>
        <strain evidence="3">cv. Menghai</strain>
        <tissue evidence="2">Leaf</tissue>
    </source>
</reference>
<accession>A0A6G1BS42</accession>
<comment type="caution">
    <text evidence="2">The sequence shown here is derived from an EMBL/GenBank/DDBJ whole genome shotgun (WGS) entry which is preliminary data.</text>
</comment>
<dbReference type="EMBL" id="SPHZ02000011">
    <property type="protein sequence ID" value="KAF0891165.1"/>
    <property type="molecule type" value="Genomic_DNA"/>
</dbReference>
<keyword evidence="3" id="KW-1185">Reference proteome</keyword>
<evidence type="ECO:0000256" key="1">
    <source>
        <dbReference type="SAM" id="MobiDB-lite"/>
    </source>
</evidence>
<gene>
    <name evidence="2" type="ORF">E2562_006524</name>
</gene>
<feature type="compositionally biased region" description="Polar residues" evidence="1">
    <location>
        <begin position="41"/>
        <end position="51"/>
    </location>
</feature>
<feature type="region of interest" description="Disordered" evidence="1">
    <location>
        <begin position="30"/>
        <end position="62"/>
    </location>
</feature>
<name>A0A6G1BS42_9ORYZ</name>
<evidence type="ECO:0000313" key="3">
    <source>
        <dbReference type="Proteomes" id="UP000479710"/>
    </source>
</evidence>
<proteinExistence type="predicted"/>
<evidence type="ECO:0000313" key="2">
    <source>
        <dbReference type="EMBL" id="KAF0891165.1"/>
    </source>
</evidence>